<evidence type="ECO:0000313" key="7">
    <source>
        <dbReference type="EMBL" id="QEZ42940.1"/>
    </source>
</evidence>
<dbReference type="AlphaFoldDB" id="A0A5P3V9I6"/>
<dbReference type="GO" id="GO:0003700">
    <property type="term" value="F:DNA-binding transcription factor activity"/>
    <property type="evidence" value="ECO:0007669"/>
    <property type="project" value="InterPro"/>
</dbReference>
<evidence type="ECO:0000256" key="1">
    <source>
        <dbReference type="ARBA" id="ARBA00009437"/>
    </source>
</evidence>
<keyword evidence="2" id="KW-0805">Transcription regulation</keyword>
<proteinExistence type="inferred from homology"/>
<reference evidence="7 8" key="1">
    <citation type="submission" date="2018-09" db="EMBL/GenBank/DDBJ databases">
        <title>Complete genome sequence of Cupriavidus oxalaticus T2, a bacterium capable of phenol tolerance and degradation.</title>
        <authorList>
            <person name="Yan J."/>
        </authorList>
    </citation>
    <scope>NUCLEOTIDE SEQUENCE [LARGE SCALE GENOMIC DNA]</scope>
    <source>
        <strain evidence="7 8">T2</strain>
    </source>
</reference>
<dbReference type="Pfam" id="PF00126">
    <property type="entry name" value="HTH_1"/>
    <property type="match status" value="1"/>
</dbReference>
<dbReference type="PRINTS" id="PR00039">
    <property type="entry name" value="HTHLYSR"/>
</dbReference>
<feature type="domain" description="HTH lysR-type" evidence="6">
    <location>
        <begin position="12"/>
        <end position="69"/>
    </location>
</feature>
<dbReference type="PROSITE" id="PS50931">
    <property type="entry name" value="HTH_LYSR"/>
    <property type="match status" value="1"/>
</dbReference>
<dbReference type="GO" id="GO:0003677">
    <property type="term" value="F:DNA binding"/>
    <property type="evidence" value="ECO:0007669"/>
    <property type="project" value="UniProtKB-KW"/>
</dbReference>
<dbReference type="Gene3D" id="1.10.10.10">
    <property type="entry name" value="Winged helix-like DNA-binding domain superfamily/Winged helix DNA-binding domain"/>
    <property type="match status" value="1"/>
</dbReference>
<evidence type="ECO:0000256" key="2">
    <source>
        <dbReference type="ARBA" id="ARBA00023015"/>
    </source>
</evidence>
<evidence type="ECO:0000256" key="5">
    <source>
        <dbReference type="SAM" id="MobiDB-lite"/>
    </source>
</evidence>
<dbReference type="PANTHER" id="PTHR30118:SF15">
    <property type="entry name" value="TRANSCRIPTIONAL REGULATORY PROTEIN"/>
    <property type="match status" value="1"/>
</dbReference>
<keyword evidence="4" id="KW-0804">Transcription</keyword>
<dbReference type="InterPro" id="IPR036390">
    <property type="entry name" value="WH_DNA-bd_sf"/>
</dbReference>
<dbReference type="PANTHER" id="PTHR30118">
    <property type="entry name" value="HTH-TYPE TRANSCRIPTIONAL REGULATOR LEUO-RELATED"/>
    <property type="match status" value="1"/>
</dbReference>
<dbReference type="InterPro" id="IPR005119">
    <property type="entry name" value="LysR_subst-bd"/>
</dbReference>
<keyword evidence="3" id="KW-0238">DNA-binding</keyword>
<comment type="similarity">
    <text evidence="1">Belongs to the LysR transcriptional regulatory family.</text>
</comment>
<dbReference type="InterPro" id="IPR036388">
    <property type="entry name" value="WH-like_DNA-bd_sf"/>
</dbReference>
<gene>
    <name evidence="7" type="ORF">D2917_00920</name>
</gene>
<evidence type="ECO:0000256" key="3">
    <source>
        <dbReference type="ARBA" id="ARBA00023125"/>
    </source>
</evidence>
<dbReference type="InterPro" id="IPR050389">
    <property type="entry name" value="LysR-type_TF"/>
</dbReference>
<dbReference type="Pfam" id="PF03466">
    <property type="entry name" value="LysR_substrate"/>
    <property type="match status" value="1"/>
</dbReference>
<dbReference type="Proteomes" id="UP000325743">
    <property type="component" value="Chromosome 1"/>
</dbReference>
<dbReference type="InterPro" id="IPR000847">
    <property type="entry name" value="LysR_HTH_N"/>
</dbReference>
<dbReference type="SUPFAM" id="SSF46785">
    <property type="entry name" value="Winged helix' DNA-binding domain"/>
    <property type="match status" value="1"/>
</dbReference>
<feature type="region of interest" description="Disordered" evidence="5">
    <location>
        <begin position="310"/>
        <end position="330"/>
    </location>
</feature>
<accession>A0A5P3V9I6</accession>
<organism evidence="7 8">
    <name type="scientific">Cupriavidus oxalaticus</name>
    <dbReference type="NCBI Taxonomy" id="96344"/>
    <lineage>
        <taxon>Bacteria</taxon>
        <taxon>Pseudomonadati</taxon>
        <taxon>Pseudomonadota</taxon>
        <taxon>Betaproteobacteria</taxon>
        <taxon>Burkholderiales</taxon>
        <taxon>Burkholderiaceae</taxon>
        <taxon>Cupriavidus</taxon>
    </lineage>
</organism>
<evidence type="ECO:0000259" key="6">
    <source>
        <dbReference type="PROSITE" id="PS50931"/>
    </source>
</evidence>
<dbReference type="RefSeq" id="WP_151069295.1">
    <property type="nucleotide sequence ID" value="NZ_CP032518.1"/>
</dbReference>
<protein>
    <submittedName>
        <fullName evidence="7">LysR family transcriptional regulator</fullName>
    </submittedName>
</protein>
<evidence type="ECO:0000256" key="4">
    <source>
        <dbReference type="ARBA" id="ARBA00023163"/>
    </source>
</evidence>
<evidence type="ECO:0000313" key="8">
    <source>
        <dbReference type="Proteomes" id="UP000325743"/>
    </source>
</evidence>
<name>A0A5P3V9I6_9BURK</name>
<dbReference type="SUPFAM" id="SSF53850">
    <property type="entry name" value="Periplasmic binding protein-like II"/>
    <property type="match status" value="1"/>
</dbReference>
<dbReference type="EMBL" id="CP032518">
    <property type="protein sequence ID" value="QEZ42940.1"/>
    <property type="molecule type" value="Genomic_DNA"/>
</dbReference>
<sequence length="330" mass="36497">MIDINEHDFHRLDLNLLLVFTALLRERSVTRAAKRLYLGQPAVSASLTRLRIFAGDDLFMRTAHGMEPTKHALALAERLKPVLEGLGAALFSTSAFDPGSSDRTFSLGMFDIGEVTLAPELLGDMETEAPGVRLALRPVDRASAVAQLEAGTLDLAITDIGTTTSWIRTKPLYQEFFACIFDPKVVRARIPISLEDFLAYPHLLTSFGGEFVGYVDEVLKERRLSRHVTMTTTRFSTLPFVLRRFRGIASLPGTAARELGGALGLAVSPLPVEVPPVDLSLVWHARHDTDTGHQWLRDLVYRVCMRLVPPEGKRKSPGQPKTGVRKTSRS</sequence>
<dbReference type="CDD" id="cd08464">
    <property type="entry name" value="PBP2_DntR_like_2"/>
    <property type="match status" value="1"/>
</dbReference>
<dbReference type="Gene3D" id="3.40.190.10">
    <property type="entry name" value="Periplasmic binding protein-like II"/>
    <property type="match status" value="2"/>
</dbReference>